<dbReference type="AlphaFoldDB" id="A0A6J4IFH5"/>
<feature type="non-terminal residue" evidence="2">
    <location>
        <position position="140"/>
    </location>
</feature>
<dbReference type="EMBL" id="CADCTB010000130">
    <property type="protein sequence ID" value="CAA9248800.1"/>
    <property type="molecule type" value="Genomic_DNA"/>
</dbReference>
<accession>A0A6J4IFH5</accession>
<feature type="region of interest" description="Disordered" evidence="1">
    <location>
        <begin position="46"/>
        <end position="140"/>
    </location>
</feature>
<name>A0A6J4IFH5_9ACTN</name>
<protein>
    <submittedName>
        <fullName evidence="2">Uncharacterized protein</fullName>
    </submittedName>
</protein>
<sequence>DPVQPGLGRVGHRVPDRAVHRPVVLVRPDVEHHRRLRLGRPVVLPEQGVGVGQDGEVAPDEGDRPLLEPGPARPGLLDMGRGLRRVQRPPHHQLRPGRPADREPRGPGRLRGPVGRQVLHLQPPDVRPPARAVAARRRRV</sequence>
<feature type="non-terminal residue" evidence="2">
    <location>
        <position position="1"/>
    </location>
</feature>
<gene>
    <name evidence="2" type="ORF">AVDCRST_MAG10-2172</name>
</gene>
<evidence type="ECO:0000256" key="1">
    <source>
        <dbReference type="SAM" id="MobiDB-lite"/>
    </source>
</evidence>
<feature type="compositionally biased region" description="Basic residues" evidence="1">
    <location>
        <begin position="82"/>
        <end position="95"/>
    </location>
</feature>
<proteinExistence type="predicted"/>
<organism evidence="2">
    <name type="scientific">uncultured Acidimicrobiales bacterium</name>
    <dbReference type="NCBI Taxonomy" id="310071"/>
    <lineage>
        <taxon>Bacteria</taxon>
        <taxon>Bacillati</taxon>
        <taxon>Actinomycetota</taxon>
        <taxon>Acidimicrobiia</taxon>
        <taxon>Acidimicrobiales</taxon>
        <taxon>environmental samples</taxon>
    </lineage>
</organism>
<evidence type="ECO:0000313" key="2">
    <source>
        <dbReference type="EMBL" id="CAA9248800.1"/>
    </source>
</evidence>
<reference evidence="2" key="1">
    <citation type="submission" date="2020-02" db="EMBL/GenBank/DDBJ databases">
        <authorList>
            <person name="Meier V. D."/>
        </authorList>
    </citation>
    <scope>NUCLEOTIDE SEQUENCE</scope>
    <source>
        <strain evidence="2">AVDCRST_MAG10</strain>
    </source>
</reference>